<dbReference type="OrthoDB" id="60033at2759"/>
<feature type="region of interest" description="Disordered" evidence="8">
    <location>
        <begin position="310"/>
        <end position="440"/>
    </location>
</feature>
<evidence type="ECO:0000256" key="7">
    <source>
        <dbReference type="RuleBase" id="RU004020"/>
    </source>
</evidence>
<feature type="compositionally biased region" description="Basic residues" evidence="8">
    <location>
        <begin position="431"/>
        <end position="440"/>
    </location>
</feature>
<feature type="compositionally biased region" description="Low complexity" evidence="8">
    <location>
        <begin position="350"/>
        <end position="372"/>
    </location>
</feature>
<dbReference type="PANTHER" id="PTHR10015">
    <property type="entry name" value="HEAT SHOCK TRANSCRIPTION FACTOR"/>
    <property type="match status" value="1"/>
</dbReference>
<dbReference type="GO" id="GO:0003700">
    <property type="term" value="F:DNA-binding transcription factor activity"/>
    <property type="evidence" value="ECO:0007669"/>
    <property type="project" value="InterPro"/>
</dbReference>
<dbReference type="PRINTS" id="PR00056">
    <property type="entry name" value="HSFDOMAIN"/>
</dbReference>
<dbReference type="GO" id="GO:0005634">
    <property type="term" value="C:nucleus"/>
    <property type="evidence" value="ECO:0007669"/>
    <property type="project" value="UniProtKB-SubCell"/>
</dbReference>
<dbReference type="SUPFAM" id="SSF46785">
    <property type="entry name" value="Winged helix' DNA-binding domain"/>
    <property type="match status" value="1"/>
</dbReference>
<evidence type="ECO:0000256" key="3">
    <source>
        <dbReference type="ARBA" id="ARBA00023015"/>
    </source>
</evidence>
<proteinExistence type="inferred from homology"/>
<evidence type="ECO:0000256" key="8">
    <source>
        <dbReference type="SAM" id="MobiDB-lite"/>
    </source>
</evidence>
<accession>A0A1X2G2K4</accession>
<evidence type="ECO:0000256" key="2">
    <source>
        <dbReference type="ARBA" id="ARBA00006403"/>
    </source>
</evidence>
<evidence type="ECO:0000256" key="4">
    <source>
        <dbReference type="ARBA" id="ARBA00023125"/>
    </source>
</evidence>
<comment type="subcellular location">
    <subcellularLocation>
        <location evidence="1">Nucleus</location>
    </subcellularLocation>
</comment>
<dbReference type="InterPro" id="IPR036390">
    <property type="entry name" value="WH_DNA-bd_sf"/>
</dbReference>
<evidence type="ECO:0000256" key="1">
    <source>
        <dbReference type="ARBA" id="ARBA00004123"/>
    </source>
</evidence>
<comment type="caution">
    <text evidence="10">The sequence shown here is derived from an EMBL/GenBank/DDBJ whole genome shotgun (WGS) entry which is preliminary data.</text>
</comment>
<dbReference type="STRING" id="101127.A0A1X2G2K4"/>
<name>A0A1X2G2K4_9FUNG</name>
<dbReference type="Proteomes" id="UP000242146">
    <property type="component" value="Unassembled WGS sequence"/>
</dbReference>
<evidence type="ECO:0000313" key="11">
    <source>
        <dbReference type="Proteomes" id="UP000242146"/>
    </source>
</evidence>
<protein>
    <recommendedName>
        <fullName evidence="9">HSF-type DNA-binding domain-containing protein</fullName>
    </recommendedName>
</protein>
<sequence length="440" mass="48834">MKSSHPSSSYDNHVSPHETAHDFVPATQATTASNILNNTSYQNHSLNTIRPDQMDPPEMVSDRRKSSAEPAVPVRTQAAFVSKLYKILEDTSIHHLISWTTNGDMFSVSNPAAFSKEVLPQYFKHNNWQSFVRQLNMYGFHKVNDIIHSNLTSENQKWEFRHEHFRRGATSALQNIKRKSAKSHHHYSPALMAAAVQPLAMSTASISLLTTTTSSSSASSIHAVIDPAGASPQDALDPSSSFQHMESKMYGLLQAYHLLKDETDHLKTTVSIQQTAIQELTDMLMVLTKDDFRLQSHARRVQQILGRYQSMPVPPATPQQHRPSHPPPSSINTLPLPSPLHPTLPPPSMQPRSPRSPGSMNNNSSPNANPMRISDVTDPLPSMSVGHSPRSTGLSSSSLGPPLTMYIDKYIPDPLSPSTNPHPHDVSRRDSHTKRPRLSH</sequence>
<keyword evidence="3" id="KW-0805">Transcription regulation</keyword>
<organism evidence="10 11">
    <name type="scientific">Hesseltinella vesiculosa</name>
    <dbReference type="NCBI Taxonomy" id="101127"/>
    <lineage>
        <taxon>Eukaryota</taxon>
        <taxon>Fungi</taxon>
        <taxon>Fungi incertae sedis</taxon>
        <taxon>Mucoromycota</taxon>
        <taxon>Mucoromycotina</taxon>
        <taxon>Mucoromycetes</taxon>
        <taxon>Mucorales</taxon>
        <taxon>Cunninghamellaceae</taxon>
        <taxon>Hesseltinella</taxon>
    </lineage>
</organism>
<evidence type="ECO:0000256" key="6">
    <source>
        <dbReference type="ARBA" id="ARBA00023242"/>
    </source>
</evidence>
<gene>
    <name evidence="10" type="ORF">DM01DRAFT_1411735</name>
</gene>
<reference evidence="10 11" key="1">
    <citation type="submission" date="2016-07" db="EMBL/GenBank/DDBJ databases">
        <title>Pervasive Adenine N6-methylation of Active Genes in Fungi.</title>
        <authorList>
            <consortium name="DOE Joint Genome Institute"/>
            <person name="Mondo S.J."/>
            <person name="Dannebaum R.O."/>
            <person name="Kuo R.C."/>
            <person name="Labutti K."/>
            <person name="Haridas S."/>
            <person name="Kuo A."/>
            <person name="Salamov A."/>
            <person name="Ahrendt S.R."/>
            <person name="Lipzen A."/>
            <person name="Sullivan W."/>
            <person name="Andreopoulos W.B."/>
            <person name="Clum A."/>
            <person name="Lindquist E."/>
            <person name="Daum C."/>
            <person name="Ramamoorthy G.K."/>
            <person name="Gryganskyi A."/>
            <person name="Culley D."/>
            <person name="Magnuson J.K."/>
            <person name="James T.Y."/>
            <person name="O'Malley M.A."/>
            <person name="Stajich J.E."/>
            <person name="Spatafora J.W."/>
            <person name="Visel A."/>
            <person name="Grigoriev I.V."/>
        </authorList>
    </citation>
    <scope>NUCLEOTIDE SEQUENCE [LARGE SCALE GENOMIC DNA]</scope>
    <source>
        <strain evidence="10 11">NRRL 3301</strain>
    </source>
</reference>
<dbReference type="FunFam" id="1.10.10.10:FF:000027">
    <property type="entry name" value="Heat shock transcription factor 1"/>
    <property type="match status" value="1"/>
</dbReference>
<keyword evidence="11" id="KW-1185">Reference proteome</keyword>
<dbReference type="GO" id="GO:0043565">
    <property type="term" value="F:sequence-specific DNA binding"/>
    <property type="evidence" value="ECO:0007669"/>
    <property type="project" value="InterPro"/>
</dbReference>
<dbReference type="PANTHER" id="PTHR10015:SF427">
    <property type="entry name" value="HEAT SHOCK FACTOR PROTEIN"/>
    <property type="match status" value="1"/>
</dbReference>
<dbReference type="Gene3D" id="1.10.10.10">
    <property type="entry name" value="Winged helix-like DNA-binding domain superfamily/Winged helix DNA-binding domain"/>
    <property type="match status" value="1"/>
</dbReference>
<feature type="domain" description="HSF-type DNA-binding" evidence="9">
    <location>
        <begin position="76"/>
        <end position="179"/>
    </location>
</feature>
<feature type="compositionally biased region" description="Pro residues" evidence="8">
    <location>
        <begin position="336"/>
        <end position="349"/>
    </location>
</feature>
<keyword evidence="6" id="KW-0539">Nucleus</keyword>
<comment type="similarity">
    <text evidence="2 7">Belongs to the HSF family.</text>
</comment>
<dbReference type="InterPro" id="IPR036388">
    <property type="entry name" value="WH-like_DNA-bd_sf"/>
</dbReference>
<feature type="compositionally biased region" description="Low complexity" evidence="8">
    <location>
        <begin position="386"/>
        <end position="403"/>
    </location>
</feature>
<feature type="region of interest" description="Disordered" evidence="8">
    <location>
        <begin position="45"/>
        <end position="71"/>
    </location>
</feature>
<dbReference type="AlphaFoldDB" id="A0A1X2G2K4"/>
<evidence type="ECO:0000256" key="5">
    <source>
        <dbReference type="ARBA" id="ARBA00023163"/>
    </source>
</evidence>
<dbReference type="SMART" id="SM00415">
    <property type="entry name" value="HSF"/>
    <property type="match status" value="1"/>
</dbReference>
<dbReference type="Pfam" id="PF00447">
    <property type="entry name" value="HSF_DNA-bind"/>
    <property type="match status" value="1"/>
</dbReference>
<keyword evidence="5" id="KW-0804">Transcription</keyword>
<dbReference type="InterPro" id="IPR000232">
    <property type="entry name" value="HSF_DNA-bd"/>
</dbReference>
<evidence type="ECO:0000313" key="10">
    <source>
        <dbReference type="EMBL" id="ORX42935.1"/>
    </source>
</evidence>
<keyword evidence="4" id="KW-0238">DNA-binding</keyword>
<evidence type="ECO:0000259" key="9">
    <source>
        <dbReference type="SMART" id="SM00415"/>
    </source>
</evidence>
<dbReference type="EMBL" id="MCGT01000060">
    <property type="protein sequence ID" value="ORX42935.1"/>
    <property type="molecule type" value="Genomic_DNA"/>
</dbReference>